<accession>A0ABW8DCH8</accession>
<evidence type="ECO:0000256" key="1">
    <source>
        <dbReference type="SAM" id="MobiDB-lite"/>
    </source>
</evidence>
<feature type="compositionally biased region" description="Basic and acidic residues" evidence="1">
    <location>
        <begin position="44"/>
        <end position="55"/>
    </location>
</feature>
<feature type="region of interest" description="Disordered" evidence="1">
    <location>
        <begin position="232"/>
        <end position="278"/>
    </location>
</feature>
<feature type="compositionally biased region" description="Basic and acidic residues" evidence="1">
    <location>
        <begin position="76"/>
        <end position="90"/>
    </location>
</feature>
<protein>
    <recommendedName>
        <fullName evidence="4">Coiled-coil protein</fullName>
    </recommendedName>
</protein>
<feature type="compositionally biased region" description="Polar residues" evidence="1">
    <location>
        <begin position="233"/>
        <end position="243"/>
    </location>
</feature>
<gene>
    <name evidence="2" type="ORF">ACD661_13990</name>
</gene>
<evidence type="ECO:0000313" key="3">
    <source>
        <dbReference type="Proteomes" id="UP001615550"/>
    </source>
</evidence>
<reference evidence="2 3" key="1">
    <citation type="submission" date="2024-08" db="EMBL/GenBank/DDBJ databases">
        <title>Draft Genome Sequence of Legionella lytica strain DSB2004, Isolated From a Fire Sprinkler System.</title>
        <authorList>
            <person name="Everhart A.D."/>
            <person name="Kidane D.T."/>
            <person name="Farone A.L."/>
            <person name="Farone M.B."/>
        </authorList>
    </citation>
    <scope>NUCLEOTIDE SEQUENCE [LARGE SCALE GENOMIC DNA]</scope>
    <source>
        <strain evidence="2 3">DSB2004</strain>
    </source>
</reference>
<feature type="compositionally biased region" description="Polar residues" evidence="1">
    <location>
        <begin position="344"/>
        <end position="353"/>
    </location>
</feature>
<dbReference type="EMBL" id="JBGORX010000008">
    <property type="protein sequence ID" value="MFJ1269671.1"/>
    <property type="molecule type" value="Genomic_DNA"/>
</dbReference>
<evidence type="ECO:0008006" key="4">
    <source>
        <dbReference type="Google" id="ProtNLM"/>
    </source>
</evidence>
<evidence type="ECO:0000313" key="2">
    <source>
        <dbReference type="EMBL" id="MFJ1269671.1"/>
    </source>
</evidence>
<comment type="caution">
    <text evidence="2">The sequence shown here is derived from an EMBL/GenBank/DDBJ whole genome shotgun (WGS) entry which is preliminary data.</text>
</comment>
<feature type="compositionally biased region" description="Acidic residues" evidence="1">
    <location>
        <begin position="260"/>
        <end position="278"/>
    </location>
</feature>
<dbReference type="Proteomes" id="UP001615550">
    <property type="component" value="Unassembled WGS sequence"/>
</dbReference>
<organism evidence="2 3">
    <name type="scientific">Legionella lytica</name>
    <dbReference type="NCBI Taxonomy" id="96232"/>
    <lineage>
        <taxon>Bacteria</taxon>
        <taxon>Pseudomonadati</taxon>
        <taxon>Pseudomonadota</taxon>
        <taxon>Gammaproteobacteria</taxon>
        <taxon>Legionellales</taxon>
        <taxon>Legionellaceae</taxon>
        <taxon>Legionella</taxon>
    </lineage>
</organism>
<feature type="region of interest" description="Disordered" evidence="1">
    <location>
        <begin position="295"/>
        <end position="353"/>
    </location>
</feature>
<keyword evidence="3" id="KW-1185">Reference proteome</keyword>
<feature type="compositionally biased region" description="Basic and acidic residues" evidence="1">
    <location>
        <begin position="1"/>
        <end position="12"/>
    </location>
</feature>
<proteinExistence type="predicted"/>
<sequence length="353" mass="37934">MGTGKDEISKEDEALDSARQMFEDADAEVEENETFEAMNNMFEQAEKEAAKKTAQDEDDANLEAVANMFEQADEEAAAKEAADEAEKNAPTEDADADEKQAATNDNSPVPKPAADDDKKKKHKDPMMELVEELNSFVASVNGAITDFVKDKGKEAWDKLNDTEPMKTLNGAMSELSQFAKDKVGEQVDKIADSKEVNDAKDFVKGLQDTVNSAFSQLMNMAANSIANAVKGITSPTPNAQDDVQAQAPEDTADDTFANDGIDELDEANAEPELANEDDAILEAVGKMFKDAEAEAEISAKMDTPADSLTSTSDEPMKALSDSMGDMDAQTNSKAPEPSPDMENDLSSGLSNAM</sequence>
<feature type="region of interest" description="Disordered" evidence="1">
    <location>
        <begin position="1"/>
        <end position="125"/>
    </location>
</feature>
<dbReference type="RefSeq" id="WP_400188486.1">
    <property type="nucleotide sequence ID" value="NZ_JBGORX010000008.1"/>
</dbReference>
<feature type="compositionally biased region" description="Acidic residues" evidence="1">
    <location>
        <begin position="23"/>
        <end position="34"/>
    </location>
</feature>
<name>A0ABW8DCH8_9GAMM</name>